<dbReference type="Proteomes" id="UP001054837">
    <property type="component" value="Unassembled WGS sequence"/>
</dbReference>
<name>A0AAV4TC46_9ARAC</name>
<accession>A0AAV4TC46</accession>
<sequence>MVWGKKKGKGKKAIPGCTRASFRLESNSGDESLITWRTRLYKALLAKTEFSGLIYLKGFSGNGKSESSVDRGPDSLLQLLPLS</sequence>
<protein>
    <submittedName>
        <fullName evidence="1">Uncharacterized protein</fullName>
    </submittedName>
</protein>
<dbReference type="EMBL" id="BPLQ01009284">
    <property type="protein sequence ID" value="GIY43041.1"/>
    <property type="molecule type" value="Genomic_DNA"/>
</dbReference>
<dbReference type="AlphaFoldDB" id="A0AAV4TC46"/>
<evidence type="ECO:0000313" key="2">
    <source>
        <dbReference type="Proteomes" id="UP001054837"/>
    </source>
</evidence>
<organism evidence="1 2">
    <name type="scientific">Caerostris darwini</name>
    <dbReference type="NCBI Taxonomy" id="1538125"/>
    <lineage>
        <taxon>Eukaryota</taxon>
        <taxon>Metazoa</taxon>
        <taxon>Ecdysozoa</taxon>
        <taxon>Arthropoda</taxon>
        <taxon>Chelicerata</taxon>
        <taxon>Arachnida</taxon>
        <taxon>Araneae</taxon>
        <taxon>Araneomorphae</taxon>
        <taxon>Entelegynae</taxon>
        <taxon>Araneoidea</taxon>
        <taxon>Araneidae</taxon>
        <taxon>Caerostris</taxon>
    </lineage>
</organism>
<comment type="caution">
    <text evidence="1">The sequence shown here is derived from an EMBL/GenBank/DDBJ whole genome shotgun (WGS) entry which is preliminary data.</text>
</comment>
<reference evidence="1 2" key="1">
    <citation type="submission" date="2021-06" db="EMBL/GenBank/DDBJ databases">
        <title>Caerostris darwini draft genome.</title>
        <authorList>
            <person name="Kono N."/>
            <person name="Arakawa K."/>
        </authorList>
    </citation>
    <scope>NUCLEOTIDE SEQUENCE [LARGE SCALE GENOMIC DNA]</scope>
</reference>
<gene>
    <name evidence="1" type="ORF">CDAR_573541</name>
</gene>
<evidence type="ECO:0000313" key="1">
    <source>
        <dbReference type="EMBL" id="GIY43041.1"/>
    </source>
</evidence>
<keyword evidence="2" id="KW-1185">Reference proteome</keyword>
<proteinExistence type="predicted"/>